<dbReference type="InterPro" id="IPR011706">
    <property type="entry name" value="Cu-oxidase_C"/>
</dbReference>
<dbReference type="EC" id="1.10.3.2" evidence="6"/>
<evidence type="ECO:0000259" key="16">
    <source>
        <dbReference type="Pfam" id="PF07732"/>
    </source>
</evidence>
<evidence type="ECO:0000256" key="4">
    <source>
        <dbReference type="ARBA" id="ARBA00004271"/>
    </source>
</evidence>
<dbReference type="InterPro" id="IPR034285">
    <property type="entry name" value="CuRO_2_LCC"/>
</dbReference>
<evidence type="ECO:0000256" key="11">
    <source>
        <dbReference type="ARBA" id="ARBA00023002"/>
    </source>
</evidence>
<dbReference type="InterPro" id="IPR034289">
    <property type="entry name" value="CuRO_3_LCC"/>
</dbReference>
<dbReference type="PANTHER" id="PTHR11709">
    <property type="entry name" value="MULTI-COPPER OXIDASE"/>
    <property type="match status" value="1"/>
</dbReference>
<name>R7WFN6_AEGTA</name>
<feature type="domain" description="Plastocyanin-like" evidence="15">
    <location>
        <begin position="347"/>
        <end position="481"/>
    </location>
</feature>
<comment type="catalytic activity">
    <reaction evidence="1">
        <text>4 hydroquinone + O2 = 4 benzosemiquinone + 2 H2O</text>
        <dbReference type="Rhea" id="RHEA:11276"/>
        <dbReference type="ChEBI" id="CHEBI:15377"/>
        <dbReference type="ChEBI" id="CHEBI:15379"/>
        <dbReference type="ChEBI" id="CHEBI:17594"/>
        <dbReference type="ChEBI" id="CHEBI:17977"/>
        <dbReference type="EC" id="1.10.3.2"/>
    </reaction>
</comment>
<dbReference type="InterPro" id="IPR045087">
    <property type="entry name" value="Cu-oxidase_fam"/>
</dbReference>
<dbReference type="CDD" id="cd13849">
    <property type="entry name" value="CuRO_1_LCC_plant"/>
    <property type="match status" value="1"/>
</dbReference>
<keyword evidence="8" id="KW-0964">Secreted</keyword>
<dbReference type="GO" id="GO:0048046">
    <property type="term" value="C:apoplast"/>
    <property type="evidence" value="ECO:0007669"/>
    <property type="project" value="UniProtKB-SubCell"/>
</dbReference>
<dbReference type="CDD" id="cd13875">
    <property type="entry name" value="CuRO_2_LCC_plant"/>
    <property type="match status" value="1"/>
</dbReference>
<dbReference type="InterPro" id="IPR034288">
    <property type="entry name" value="CuRO_1_LCC"/>
</dbReference>
<dbReference type="InterPro" id="IPR008972">
    <property type="entry name" value="Cupredoxin"/>
</dbReference>
<comment type="function">
    <text evidence="3">Lignin degradation and detoxification of lignin-derived products.</text>
</comment>
<evidence type="ECO:0000256" key="2">
    <source>
        <dbReference type="ARBA" id="ARBA00001935"/>
    </source>
</evidence>
<comment type="subcellular location">
    <subcellularLocation>
        <location evidence="4">Secreted</location>
        <location evidence="4">Extracellular space</location>
        <location evidence="4">Apoplast</location>
    </subcellularLocation>
</comment>
<organism evidence="17">
    <name type="scientific">Aegilops tauschii</name>
    <name type="common">Tausch's goatgrass</name>
    <name type="synonym">Aegilops squarrosa</name>
    <dbReference type="NCBI Taxonomy" id="37682"/>
    <lineage>
        <taxon>Eukaryota</taxon>
        <taxon>Viridiplantae</taxon>
        <taxon>Streptophyta</taxon>
        <taxon>Embryophyta</taxon>
        <taxon>Tracheophyta</taxon>
        <taxon>Spermatophyta</taxon>
        <taxon>Magnoliopsida</taxon>
        <taxon>Liliopsida</taxon>
        <taxon>Poales</taxon>
        <taxon>Poaceae</taxon>
        <taxon>BOP clade</taxon>
        <taxon>Pooideae</taxon>
        <taxon>Triticodae</taxon>
        <taxon>Triticeae</taxon>
        <taxon>Triticinae</taxon>
        <taxon>Aegilops</taxon>
    </lineage>
</organism>
<proteinExistence type="inferred from homology"/>
<evidence type="ECO:0000256" key="3">
    <source>
        <dbReference type="ARBA" id="ARBA00002075"/>
    </source>
</evidence>
<evidence type="ECO:0000256" key="13">
    <source>
        <dbReference type="ARBA" id="ARBA00023185"/>
    </source>
</evidence>
<dbReference type="PROSITE" id="PS00080">
    <property type="entry name" value="MULTICOPPER_OXIDASE2"/>
    <property type="match status" value="1"/>
</dbReference>
<dbReference type="InterPro" id="IPR001117">
    <property type="entry name" value="Cu-oxidase_2nd"/>
</dbReference>
<sequence>MGVANAPAIWSVGVVVAALIVAAQGSPAWAGPPPPRGPSRDGVVVAALIVAAQGSPSSSARRRYSFLIKESNYTRLCREKTILTVNGKFPGPTIYAKKGDVVVVNVFNQGDKNITLHWHGVNQPRSPWWDGPEYITQCPIQPGKKFTYRIIFSEEEGTLWWHAHSAMDRDTVHGAIVIHPRRGTTYPFSKPHREIPIILGEWWNNDIRQVLADATSTGSDFQPSDANTINGQPGDLFACSSNATFRLPVKHGKTYMLRIINAALTNGFFFAVAGHRLTVVGSDASYTKPFSVDHVNEIACAPGEACKGPHGNRFASSLNNVSFETPRSDILGAYYRSAVGGVVRTDFPDNPPSPFNFTADDLPPELALTARDTRVKVLEYGTVLEVVLQGTTILGGDSHPMHLHGFSFYVVGRGIGNFDKSTDPAKYNLVDPPYQNTVSVPKNGWVAVRLRAENPGVWFMHCHFERHMVWGMETVFIVKNGKGPDAKIMPPPPNMPRC</sequence>
<evidence type="ECO:0000313" key="17">
    <source>
        <dbReference type="EnsemblPlants" id="EMT20125"/>
    </source>
</evidence>
<dbReference type="Gene3D" id="2.60.40.420">
    <property type="entry name" value="Cupredoxins - blue copper proteins"/>
    <property type="match status" value="3"/>
</dbReference>
<keyword evidence="9" id="KW-0479">Metal-binding</keyword>
<dbReference type="EnsemblPlants" id="EMT20125">
    <property type="protein sequence ID" value="EMT20125"/>
    <property type="gene ID" value="F775_52676"/>
</dbReference>
<evidence type="ECO:0000259" key="14">
    <source>
        <dbReference type="Pfam" id="PF00394"/>
    </source>
</evidence>
<comment type="similarity">
    <text evidence="5">Belongs to the multicopper oxidase family.</text>
</comment>
<keyword evidence="11" id="KW-0560">Oxidoreductase</keyword>
<dbReference type="GO" id="GO:0046274">
    <property type="term" value="P:lignin catabolic process"/>
    <property type="evidence" value="ECO:0007669"/>
    <property type="project" value="UniProtKB-KW"/>
</dbReference>
<evidence type="ECO:0000256" key="12">
    <source>
        <dbReference type="ARBA" id="ARBA00023008"/>
    </source>
</evidence>
<dbReference type="InterPro" id="IPR011707">
    <property type="entry name" value="Cu-oxidase-like_N"/>
</dbReference>
<keyword evidence="10" id="KW-0677">Repeat</keyword>
<evidence type="ECO:0000259" key="15">
    <source>
        <dbReference type="Pfam" id="PF07731"/>
    </source>
</evidence>
<evidence type="ECO:0000256" key="10">
    <source>
        <dbReference type="ARBA" id="ARBA00022737"/>
    </source>
</evidence>
<evidence type="ECO:0000256" key="6">
    <source>
        <dbReference type="ARBA" id="ARBA00012297"/>
    </source>
</evidence>
<keyword evidence="7" id="KW-0052">Apoplast</keyword>
<accession>R7WFN6</accession>
<dbReference type="GO" id="GO:0005507">
    <property type="term" value="F:copper ion binding"/>
    <property type="evidence" value="ECO:0007669"/>
    <property type="project" value="InterPro"/>
</dbReference>
<dbReference type="CDD" id="cd13897">
    <property type="entry name" value="CuRO_3_LCC_plant"/>
    <property type="match status" value="1"/>
</dbReference>
<evidence type="ECO:0000256" key="9">
    <source>
        <dbReference type="ARBA" id="ARBA00022723"/>
    </source>
</evidence>
<dbReference type="PROSITE" id="PS00079">
    <property type="entry name" value="MULTICOPPER_OXIDASE1"/>
    <property type="match status" value="1"/>
</dbReference>
<dbReference type="GO" id="GO:0052716">
    <property type="term" value="F:hydroquinone:oxygen oxidoreductase activity"/>
    <property type="evidence" value="ECO:0007669"/>
    <property type="project" value="UniProtKB-EC"/>
</dbReference>
<dbReference type="Pfam" id="PF00394">
    <property type="entry name" value="Cu-oxidase"/>
    <property type="match status" value="1"/>
</dbReference>
<keyword evidence="13" id="KW-0439">Lignin degradation</keyword>
<evidence type="ECO:0000256" key="8">
    <source>
        <dbReference type="ARBA" id="ARBA00022525"/>
    </source>
</evidence>
<evidence type="ECO:0000256" key="7">
    <source>
        <dbReference type="ARBA" id="ARBA00022523"/>
    </source>
</evidence>
<evidence type="ECO:0000256" key="5">
    <source>
        <dbReference type="ARBA" id="ARBA00010609"/>
    </source>
</evidence>
<dbReference type="AlphaFoldDB" id="R7WFN6"/>
<dbReference type="PANTHER" id="PTHR11709:SF281">
    <property type="entry name" value="LACCASE"/>
    <property type="match status" value="1"/>
</dbReference>
<dbReference type="InterPro" id="IPR033138">
    <property type="entry name" value="Cu_oxidase_CS"/>
</dbReference>
<reference evidence="17" key="1">
    <citation type="submission" date="2015-06" db="UniProtKB">
        <authorList>
            <consortium name="EnsemblPlants"/>
        </authorList>
    </citation>
    <scope>IDENTIFICATION</scope>
</reference>
<evidence type="ECO:0000256" key="1">
    <source>
        <dbReference type="ARBA" id="ARBA00000349"/>
    </source>
</evidence>
<dbReference type="InterPro" id="IPR002355">
    <property type="entry name" value="Cu_oxidase_Cu_BS"/>
</dbReference>
<keyword evidence="12" id="KW-0186">Copper</keyword>
<dbReference type="Pfam" id="PF07731">
    <property type="entry name" value="Cu-oxidase_2"/>
    <property type="match status" value="1"/>
</dbReference>
<feature type="domain" description="Plastocyanin-like" evidence="16">
    <location>
        <begin position="68"/>
        <end position="182"/>
    </location>
</feature>
<feature type="domain" description="Plastocyanin-like" evidence="14">
    <location>
        <begin position="194"/>
        <end position="295"/>
    </location>
</feature>
<protein>
    <recommendedName>
        <fullName evidence="6">laccase</fullName>
        <ecNumber evidence="6">1.10.3.2</ecNumber>
    </recommendedName>
</protein>
<dbReference type="SUPFAM" id="SSF49503">
    <property type="entry name" value="Cupredoxins"/>
    <property type="match status" value="3"/>
</dbReference>
<dbReference type="Pfam" id="PF07732">
    <property type="entry name" value="Cu-oxidase_3"/>
    <property type="match status" value="1"/>
</dbReference>
<comment type="cofactor">
    <cofactor evidence="2">
        <name>Cu cation</name>
        <dbReference type="ChEBI" id="CHEBI:23378"/>
    </cofactor>
</comment>